<evidence type="ECO:0000256" key="9">
    <source>
        <dbReference type="ARBA" id="ARBA00022884"/>
    </source>
</evidence>
<proteinExistence type="inferred from homology"/>
<evidence type="ECO:0000256" key="10">
    <source>
        <dbReference type="ARBA" id="ARBA00023157"/>
    </source>
</evidence>
<sequence length="193" mass="21328">MGICFVGEKRKFTDFLGKGAFFHGWTVADERRGAGDYIPPRPGPIRELDTGRTLGEHQGLWTYTIGQGAKIKGMPQRMFVVRKDKARNEIWVAPSTHADLLAAGVSVRDWSWIWENGAPEALDALGGLHARMQFRHRMAEVGCIIRRGSGEHELTITFDEPQKAVALGQIAAVWSDDVCLGCGTIVDVDPMPQ</sequence>
<organism evidence="14 15">
    <name type="scientific">Hericium alpestre</name>
    <dbReference type="NCBI Taxonomy" id="135208"/>
    <lineage>
        <taxon>Eukaryota</taxon>
        <taxon>Fungi</taxon>
        <taxon>Dikarya</taxon>
        <taxon>Basidiomycota</taxon>
        <taxon>Agaricomycotina</taxon>
        <taxon>Agaricomycetes</taxon>
        <taxon>Russulales</taxon>
        <taxon>Hericiaceae</taxon>
        <taxon>Hericium</taxon>
    </lineage>
</organism>
<protein>
    <recommendedName>
        <fullName evidence="3">tRNA-5-taurinomethyluridine 2-sulfurtransferase</fullName>
        <ecNumber evidence="3">2.8.1.14</ecNumber>
    </recommendedName>
</protein>
<dbReference type="GO" id="GO:0016783">
    <property type="term" value="F:sulfurtransferase activity"/>
    <property type="evidence" value="ECO:0007669"/>
    <property type="project" value="InterPro"/>
</dbReference>
<feature type="domain" description="tRNA-specific 2-thiouridylase MnmA-like central" evidence="13">
    <location>
        <begin position="36"/>
        <end position="93"/>
    </location>
</feature>
<keyword evidence="9" id="KW-0694">RNA-binding</keyword>
<keyword evidence="15" id="KW-1185">Reference proteome</keyword>
<evidence type="ECO:0000256" key="11">
    <source>
        <dbReference type="ARBA" id="ARBA00049564"/>
    </source>
</evidence>
<feature type="domain" description="tRNA-specific 2-thiouridylase MnmA-like C-terminal" evidence="12">
    <location>
        <begin position="108"/>
        <end position="185"/>
    </location>
</feature>
<keyword evidence="7" id="KW-0547">Nucleotide-binding</keyword>
<evidence type="ECO:0000256" key="4">
    <source>
        <dbReference type="ARBA" id="ARBA00022555"/>
    </source>
</evidence>
<evidence type="ECO:0000256" key="3">
    <source>
        <dbReference type="ARBA" id="ARBA00011953"/>
    </source>
</evidence>
<evidence type="ECO:0000313" key="14">
    <source>
        <dbReference type="EMBL" id="TFY76473.1"/>
    </source>
</evidence>
<evidence type="ECO:0000256" key="8">
    <source>
        <dbReference type="ARBA" id="ARBA00022840"/>
    </source>
</evidence>
<comment type="caution">
    <text evidence="14">The sequence shown here is derived from an EMBL/GenBank/DDBJ whole genome shotgun (WGS) entry which is preliminary data.</text>
</comment>
<evidence type="ECO:0000256" key="7">
    <source>
        <dbReference type="ARBA" id="ARBA00022741"/>
    </source>
</evidence>
<keyword evidence="4" id="KW-0820">tRNA-binding</keyword>
<evidence type="ECO:0000259" key="13">
    <source>
        <dbReference type="Pfam" id="PF20259"/>
    </source>
</evidence>
<dbReference type="GO" id="GO:0005524">
    <property type="term" value="F:ATP binding"/>
    <property type="evidence" value="ECO:0007669"/>
    <property type="project" value="UniProtKB-KW"/>
</dbReference>
<dbReference type="GO" id="GO:0005739">
    <property type="term" value="C:mitochondrion"/>
    <property type="evidence" value="ECO:0007669"/>
    <property type="project" value="TreeGrafter"/>
</dbReference>
<evidence type="ECO:0000313" key="15">
    <source>
        <dbReference type="Proteomes" id="UP000298061"/>
    </source>
</evidence>
<evidence type="ECO:0000256" key="6">
    <source>
        <dbReference type="ARBA" id="ARBA00022694"/>
    </source>
</evidence>
<evidence type="ECO:0000256" key="2">
    <source>
        <dbReference type="ARBA" id="ARBA00006191"/>
    </source>
</evidence>
<dbReference type="Gene3D" id="2.30.30.280">
    <property type="entry name" value="Adenine nucleotide alpha hydrolases-like domains"/>
    <property type="match status" value="1"/>
</dbReference>
<dbReference type="PANTHER" id="PTHR11933:SF5">
    <property type="entry name" value="MITOCHONDRIAL TRNA-SPECIFIC 2-THIOURIDYLASE 1"/>
    <property type="match status" value="1"/>
</dbReference>
<dbReference type="InterPro" id="IPR046885">
    <property type="entry name" value="MnmA-like_C"/>
</dbReference>
<keyword evidence="10" id="KW-1015">Disulfide bond</keyword>
<evidence type="ECO:0000256" key="1">
    <source>
        <dbReference type="ARBA" id="ARBA00003986"/>
    </source>
</evidence>
<dbReference type="Proteomes" id="UP000298061">
    <property type="component" value="Unassembled WGS sequence"/>
</dbReference>
<keyword evidence="8" id="KW-0067">ATP-binding</keyword>
<accession>A0A4Y9ZR17</accession>
<dbReference type="InterPro" id="IPR046884">
    <property type="entry name" value="MnmA-like_central"/>
</dbReference>
<dbReference type="InterPro" id="IPR023382">
    <property type="entry name" value="MnmA-like_central_sf"/>
</dbReference>
<reference evidence="14 15" key="1">
    <citation type="submission" date="2019-02" db="EMBL/GenBank/DDBJ databases">
        <title>Genome sequencing of the rare red list fungi Hericium alpestre (H. flagellum).</title>
        <authorList>
            <person name="Buettner E."/>
            <person name="Kellner H."/>
        </authorList>
    </citation>
    <scope>NUCLEOTIDE SEQUENCE [LARGE SCALE GENOMIC DNA]</scope>
    <source>
        <strain evidence="14 15">DSM 108284</strain>
    </source>
</reference>
<evidence type="ECO:0000259" key="12">
    <source>
        <dbReference type="Pfam" id="PF20258"/>
    </source>
</evidence>
<dbReference type="OrthoDB" id="3685at2759"/>
<dbReference type="STRING" id="135208.A0A4Y9ZR17"/>
<dbReference type="GO" id="GO:0002143">
    <property type="term" value="P:tRNA wobble position uridine thiolation"/>
    <property type="evidence" value="ECO:0007669"/>
    <property type="project" value="TreeGrafter"/>
</dbReference>
<dbReference type="Pfam" id="PF20259">
    <property type="entry name" value="tRNA_Me_trans_M"/>
    <property type="match status" value="1"/>
</dbReference>
<dbReference type="FunFam" id="2.30.30.280:FF:000001">
    <property type="entry name" value="tRNA-specific 2-thiouridylase MnmA"/>
    <property type="match status" value="1"/>
</dbReference>
<dbReference type="GO" id="GO:0000049">
    <property type="term" value="F:tRNA binding"/>
    <property type="evidence" value="ECO:0007669"/>
    <property type="project" value="UniProtKB-KW"/>
</dbReference>
<evidence type="ECO:0000256" key="5">
    <source>
        <dbReference type="ARBA" id="ARBA00022679"/>
    </source>
</evidence>
<dbReference type="Pfam" id="PF20258">
    <property type="entry name" value="tRNA_Me_trans_C"/>
    <property type="match status" value="1"/>
</dbReference>
<comment type="catalytic activity">
    <reaction evidence="11">
        <text>5-taurinomethyluridine(34) in tRNA + S-sulfanyl-L-cysteinyl-[protein] + AH2 + ATP = 5-taurinomethyl-2-thiouridine(34) in tRNA + L-cysteinyl-[protein] + A + AMP + diphosphate + H(+)</text>
        <dbReference type="Rhea" id="RHEA:47040"/>
        <dbReference type="Rhea" id="RHEA-COMP:10131"/>
        <dbReference type="Rhea" id="RHEA-COMP:11726"/>
        <dbReference type="Rhea" id="RHEA-COMP:11732"/>
        <dbReference type="Rhea" id="RHEA-COMP:11733"/>
        <dbReference type="ChEBI" id="CHEBI:13193"/>
        <dbReference type="ChEBI" id="CHEBI:15378"/>
        <dbReference type="ChEBI" id="CHEBI:17499"/>
        <dbReference type="ChEBI" id="CHEBI:29950"/>
        <dbReference type="ChEBI" id="CHEBI:30616"/>
        <dbReference type="ChEBI" id="CHEBI:33019"/>
        <dbReference type="ChEBI" id="CHEBI:61963"/>
        <dbReference type="ChEBI" id="CHEBI:87171"/>
        <dbReference type="ChEBI" id="CHEBI:87172"/>
        <dbReference type="ChEBI" id="CHEBI:456215"/>
        <dbReference type="EC" id="2.8.1.14"/>
    </reaction>
</comment>
<dbReference type="AlphaFoldDB" id="A0A4Y9ZR17"/>
<dbReference type="PANTHER" id="PTHR11933">
    <property type="entry name" value="TRNA 5-METHYLAMINOMETHYL-2-THIOURIDYLATE -METHYLTRANSFERASE"/>
    <property type="match status" value="1"/>
</dbReference>
<dbReference type="EC" id="2.8.1.14" evidence="3"/>
<keyword evidence="6" id="KW-0819">tRNA processing</keyword>
<comment type="function">
    <text evidence="1">Catalyzes the 2-thiolation of uridine at the wobble position (U34) of mitochondrial tRNA(Lys), tRNA(Glu) and tRNA(Gln). Required for the formation of 5-taurinomethyl-2-thiouridine (tm5s2U) of mitochondrial tRNA(Lys), tRNA(Glu), and tRNA(Gln) at the wobble position. ATP is required to activate the C2 atom of the wobble base.</text>
</comment>
<comment type="similarity">
    <text evidence="2">Belongs to the MnmA/TRMU family.</text>
</comment>
<dbReference type="Gene3D" id="2.40.30.10">
    <property type="entry name" value="Translation factors"/>
    <property type="match status" value="1"/>
</dbReference>
<gene>
    <name evidence="14" type="ORF">EWM64_g7539</name>
</gene>
<name>A0A4Y9ZR17_9AGAM</name>
<dbReference type="EMBL" id="SFCI01001195">
    <property type="protein sequence ID" value="TFY76473.1"/>
    <property type="molecule type" value="Genomic_DNA"/>
</dbReference>
<keyword evidence="5" id="KW-0808">Transferase</keyword>